<dbReference type="OrthoDB" id="4741350at2759"/>
<feature type="coiled-coil region" evidence="1">
    <location>
        <begin position="130"/>
        <end position="171"/>
    </location>
</feature>
<dbReference type="Proteomes" id="UP000028045">
    <property type="component" value="Unassembled WGS sequence"/>
</dbReference>
<dbReference type="SUPFAM" id="SSF90257">
    <property type="entry name" value="Myosin rod fragments"/>
    <property type="match status" value="1"/>
</dbReference>
<reference evidence="3 4" key="1">
    <citation type="journal article" date="2014" name="BMC Genomics">
        <title>Comparative genome sequencing reveals chemotype-specific gene clusters in the toxigenic black mold Stachybotrys.</title>
        <authorList>
            <person name="Semeiks J."/>
            <person name="Borek D."/>
            <person name="Otwinowski Z."/>
            <person name="Grishin N.V."/>
        </authorList>
    </citation>
    <scope>NUCLEOTIDE SEQUENCE [LARGE SCALE GENOMIC DNA]</scope>
    <source>
        <strain evidence="4">CBS 109288 / IBT 7711</strain>
    </source>
</reference>
<dbReference type="HOGENOM" id="CLU_102257_0_0_1"/>
<organism evidence="3 4">
    <name type="scientific">Stachybotrys chartarum (strain CBS 109288 / IBT 7711)</name>
    <name type="common">Toxic black mold</name>
    <name type="synonym">Stilbospora chartarum</name>
    <dbReference type="NCBI Taxonomy" id="1280523"/>
    <lineage>
        <taxon>Eukaryota</taxon>
        <taxon>Fungi</taxon>
        <taxon>Dikarya</taxon>
        <taxon>Ascomycota</taxon>
        <taxon>Pezizomycotina</taxon>
        <taxon>Sordariomycetes</taxon>
        <taxon>Hypocreomycetidae</taxon>
        <taxon>Hypocreales</taxon>
        <taxon>Stachybotryaceae</taxon>
        <taxon>Stachybotrys</taxon>
    </lineage>
</organism>
<feature type="compositionally biased region" description="Basic residues" evidence="2">
    <location>
        <begin position="20"/>
        <end position="37"/>
    </location>
</feature>
<feature type="region of interest" description="Disordered" evidence="2">
    <location>
        <begin position="20"/>
        <end position="39"/>
    </location>
</feature>
<sequence>MSRKYYVETTHSGRKQWVHPLKRSHSHSHHHHHHSHHHVTEKEYYKVACGEWERLVEKEQELEKSNKALVLERDTLKIALANSQGDTHQYKTVVVPQLQEQLAVLRSENHSLRRYIDDVGDRSSKYYHEMERLEGRVKKFECLTGELQEENADLKARVKALSKQLEQSLTRRVTDLKKELDEEKGYYNNLHTKWKELRDRYTDTLNVLDARTRKMEAYEDILRRRGII</sequence>
<name>A0A084AZI1_STACB</name>
<dbReference type="EMBL" id="KL648426">
    <property type="protein sequence ID" value="KEY70710.1"/>
    <property type="molecule type" value="Genomic_DNA"/>
</dbReference>
<protein>
    <submittedName>
        <fullName evidence="3">Uncharacterized protein</fullName>
    </submittedName>
</protein>
<evidence type="ECO:0000256" key="1">
    <source>
        <dbReference type="SAM" id="Coils"/>
    </source>
</evidence>
<evidence type="ECO:0000256" key="2">
    <source>
        <dbReference type="SAM" id="MobiDB-lite"/>
    </source>
</evidence>
<dbReference type="AlphaFoldDB" id="A0A084AZI1"/>
<keyword evidence="4" id="KW-1185">Reference proteome</keyword>
<gene>
    <name evidence="3" type="ORF">S7711_07336</name>
</gene>
<accession>A0A084AZI1</accession>
<keyword evidence="1" id="KW-0175">Coiled coil</keyword>
<dbReference type="Gene3D" id="1.20.5.1700">
    <property type="match status" value="1"/>
</dbReference>
<proteinExistence type="predicted"/>
<evidence type="ECO:0000313" key="3">
    <source>
        <dbReference type="EMBL" id="KEY70710.1"/>
    </source>
</evidence>
<evidence type="ECO:0000313" key="4">
    <source>
        <dbReference type="Proteomes" id="UP000028045"/>
    </source>
</evidence>